<name>A0A0N1FFI1_9HYPH</name>
<keyword evidence="4" id="KW-1185">Reference proteome</keyword>
<dbReference type="AlphaFoldDB" id="A0A0N1FFI1"/>
<dbReference type="InterPro" id="IPR050345">
    <property type="entry name" value="Aliph_Amidase/BUP"/>
</dbReference>
<organism evidence="3 4">
    <name type="scientific">Bosea vaviloviae</name>
    <dbReference type="NCBI Taxonomy" id="1526658"/>
    <lineage>
        <taxon>Bacteria</taxon>
        <taxon>Pseudomonadati</taxon>
        <taxon>Pseudomonadota</taxon>
        <taxon>Alphaproteobacteria</taxon>
        <taxon>Hyphomicrobiales</taxon>
        <taxon>Boseaceae</taxon>
        <taxon>Bosea</taxon>
    </lineage>
</organism>
<reference evidence="3 4" key="1">
    <citation type="submission" date="2015-07" db="EMBL/GenBank/DDBJ databases">
        <title>Whole genome sequencing of Bosea vaviloviae isolated from cave pool.</title>
        <authorList>
            <person name="Tan N.E.H."/>
            <person name="Lee Y.P."/>
            <person name="Gan H.M."/>
            <person name="Barton H."/>
            <person name="Savka M.A."/>
        </authorList>
    </citation>
    <scope>NUCLEOTIDE SEQUENCE [LARGE SCALE GENOMIC DNA]</scope>
    <source>
        <strain evidence="3 4">SD260</strain>
    </source>
</reference>
<dbReference type="PROSITE" id="PS50263">
    <property type="entry name" value="CN_HYDROLASE"/>
    <property type="match status" value="1"/>
</dbReference>
<evidence type="ECO:0000313" key="4">
    <source>
        <dbReference type="Proteomes" id="UP000037822"/>
    </source>
</evidence>
<accession>A0A0N1FFI1</accession>
<dbReference type="OrthoDB" id="9803803at2"/>
<dbReference type="InterPro" id="IPR036526">
    <property type="entry name" value="C-N_Hydrolase_sf"/>
</dbReference>
<dbReference type="PANTHER" id="PTHR43674">
    <property type="entry name" value="NITRILASE C965.09-RELATED"/>
    <property type="match status" value="1"/>
</dbReference>
<evidence type="ECO:0000256" key="1">
    <source>
        <dbReference type="ARBA" id="ARBA00022801"/>
    </source>
</evidence>
<dbReference type="PATRIC" id="fig|1526658.3.peg.495"/>
<gene>
    <name evidence="3" type="ORF">AE618_19650</name>
</gene>
<dbReference type="EMBL" id="LGSZ01000052">
    <property type="protein sequence ID" value="KPH79003.1"/>
    <property type="molecule type" value="Genomic_DNA"/>
</dbReference>
<protein>
    <submittedName>
        <fullName evidence="3">N-carbamoyl-D-amino acid hydrolase</fullName>
    </submittedName>
</protein>
<dbReference type="CDD" id="cd07569">
    <property type="entry name" value="DCase"/>
    <property type="match status" value="1"/>
</dbReference>
<evidence type="ECO:0000259" key="2">
    <source>
        <dbReference type="PROSITE" id="PS50263"/>
    </source>
</evidence>
<dbReference type="Gene3D" id="3.60.110.10">
    <property type="entry name" value="Carbon-nitrogen hydrolase"/>
    <property type="match status" value="1"/>
</dbReference>
<proteinExistence type="predicted"/>
<dbReference type="PANTHER" id="PTHR43674:SF12">
    <property type="entry name" value="NITRILASE C965.09-RELATED"/>
    <property type="match status" value="1"/>
</dbReference>
<comment type="caution">
    <text evidence="3">The sequence shown here is derived from an EMBL/GenBank/DDBJ whole genome shotgun (WGS) entry which is preliminary data.</text>
</comment>
<dbReference type="Pfam" id="PF00795">
    <property type="entry name" value="CN_hydrolase"/>
    <property type="match status" value="1"/>
</dbReference>
<dbReference type="GO" id="GO:0016811">
    <property type="term" value="F:hydrolase activity, acting on carbon-nitrogen (but not peptide) bonds, in linear amides"/>
    <property type="evidence" value="ECO:0007669"/>
    <property type="project" value="TreeGrafter"/>
</dbReference>
<dbReference type="Proteomes" id="UP000037822">
    <property type="component" value="Unassembled WGS sequence"/>
</dbReference>
<feature type="domain" description="CN hydrolase" evidence="2">
    <location>
        <begin position="5"/>
        <end position="276"/>
    </location>
</feature>
<dbReference type="RefSeq" id="WP_054210765.1">
    <property type="nucleotide sequence ID" value="NZ_LGSZ01000052.1"/>
</dbReference>
<dbReference type="InterPro" id="IPR003010">
    <property type="entry name" value="C-N_Hydrolase"/>
</dbReference>
<sequence>MSRILTVAAAQLGPIQKAETRAEVVARMIALMEEAKAKRADFIVYPELALTTFFPRWYHEDRAEADPWFEAAMPNPQVQPLFDKALECGMGMSFGYAELTPEGQHFNSSILVDKTGAIVGKYRKIHLPGHVDYDETRAHQHLEKRYFEPGDLGFPVWRTMGGLIGMCICNDRRWPETYRVMGLQGVEMVVLGFNTPSVNGHRSGEGLAQRLFHHRLSVQAGAYQNSCWVVAVAKAGDEDGNHLMGGTLVVNPDGEIVAELEGEADGIIVVPCDLDATRFGKETIFDFARHRRIEHYGAITAQVGVVEPD</sequence>
<evidence type="ECO:0000313" key="3">
    <source>
        <dbReference type="EMBL" id="KPH79003.1"/>
    </source>
</evidence>
<keyword evidence="1 3" id="KW-0378">Hydrolase</keyword>
<dbReference type="SUPFAM" id="SSF56317">
    <property type="entry name" value="Carbon-nitrogen hydrolase"/>
    <property type="match status" value="1"/>
</dbReference>